<dbReference type="Pfam" id="PF18204">
    <property type="entry name" value="PGF-CTERM"/>
    <property type="match status" value="1"/>
</dbReference>
<sequence>MKRIGLIVLAMVAIAFFVPAGMAQSTQVVNINGYVYSGALPMGGAKVQLYSWDGKNMGNSPMKTVTTKDGSTGTGSFSFTNVPYDSSKTFNYVVKAELNDRTAYALVHIVPAQKAGEAAKAEAIVLDLAMDSWVTDLTGTVQSGNLLDRAIGVQGANVTIYERNQTDGTVLPGVKATAVTDMNGKIEIKNLPYGLYQAVVTASVSGKNYQEKVDFTAYQQETHINAIMSQLMLATPTPTPTPKPSGSGGLFGIPGFEAVLALVALSGTALFLRKR</sequence>
<feature type="transmembrane region" description="Helical" evidence="2">
    <location>
        <begin position="250"/>
        <end position="272"/>
    </location>
</feature>
<dbReference type="InterPro" id="IPR041033">
    <property type="entry name" value="SpaA_PFL_dom_1"/>
</dbReference>
<dbReference type="InParanoid" id="D1YUV2"/>
<keyword evidence="2" id="KW-0812">Transmembrane</keyword>
<evidence type="ECO:0000256" key="2">
    <source>
        <dbReference type="SAM" id="Phobius"/>
    </source>
</evidence>
<keyword evidence="2" id="KW-1133">Transmembrane helix</keyword>
<accession>D1YUV2</accession>
<keyword evidence="2" id="KW-0472">Membrane</keyword>
<dbReference type="Proteomes" id="UP000001882">
    <property type="component" value="Chromosome"/>
</dbReference>
<feature type="domain" description="PGF-CTERM archaeal protein-sorting signal" evidence="4">
    <location>
        <begin position="253"/>
        <end position="275"/>
    </location>
</feature>
<evidence type="ECO:0000259" key="4">
    <source>
        <dbReference type="Pfam" id="PF18204"/>
    </source>
</evidence>
<protein>
    <submittedName>
        <fullName evidence="5">Uncharacterized protein</fullName>
    </submittedName>
</protein>
<dbReference type="KEGG" id="mpd:MCP_0152"/>
<dbReference type="SUPFAM" id="SSF49478">
    <property type="entry name" value="Cna protein B-type domain"/>
    <property type="match status" value="1"/>
</dbReference>
<reference evidence="5 6" key="1">
    <citation type="journal article" date="2007" name="Appl. Environ. Microbiol.">
        <title>Isolation of key methanogens for global methane emission from rice paddy fields: a novel isolate affiliated with the clone cluster rice cluster I.</title>
        <authorList>
            <person name="Sakai S."/>
            <person name="Imachi H."/>
            <person name="Sekiguchi Y."/>
            <person name="Ohashi A."/>
            <person name="Harada H."/>
            <person name="Kamagata Y."/>
        </authorList>
    </citation>
    <scope>NUCLEOTIDE SEQUENCE [LARGE SCALE GENOMIC DNA]</scope>
    <source>
        <strain evidence="6">DSM 17711 / JCM 13418 / NBRC 101707 / SANAE</strain>
    </source>
</reference>
<dbReference type="eggNOG" id="arCOG04478">
    <property type="taxonomic scope" value="Archaea"/>
</dbReference>
<dbReference type="InterPro" id="IPR026371">
    <property type="entry name" value="PGF_CTERM"/>
</dbReference>
<dbReference type="GO" id="GO:0005886">
    <property type="term" value="C:plasma membrane"/>
    <property type="evidence" value="ECO:0007669"/>
    <property type="project" value="UniProtKB-SubCell"/>
</dbReference>
<evidence type="ECO:0000313" key="5">
    <source>
        <dbReference type="EMBL" id="BAI60224.1"/>
    </source>
</evidence>
<feature type="domain" description="SpaA-like prealbumin fold" evidence="3">
    <location>
        <begin position="153"/>
        <end position="221"/>
    </location>
</feature>
<dbReference type="RefSeq" id="WP_012898904.1">
    <property type="nucleotide sequence ID" value="NC_013665.1"/>
</dbReference>
<keyword evidence="6" id="KW-1185">Reference proteome</keyword>
<dbReference type="InterPro" id="IPR013783">
    <property type="entry name" value="Ig-like_fold"/>
</dbReference>
<name>D1YUV2_METPS</name>
<dbReference type="GO" id="GO:0030115">
    <property type="term" value="C:S-layer"/>
    <property type="evidence" value="ECO:0007669"/>
    <property type="project" value="UniProtKB-SubCell"/>
</dbReference>
<reference evidence="6" key="3">
    <citation type="journal article" date="2011" name="PLoS ONE">
        <title>Genome sequence of a mesophilic hydrogenotrophic methanogen Methanocella paludicola, the first cultivated representative of the order Methanocellales.</title>
        <authorList>
            <person name="Sakai S."/>
            <person name="Takaki Y."/>
            <person name="Shimamura S."/>
            <person name="Sekine M."/>
            <person name="Tajima T."/>
            <person name="Kosugi H."/>
            <person name="Ichikawa N."/>
            <person name="Tasumi E."/>
            <person name="Hiraki A.T."/>
            <person name="Shimizu A."/>
            <person name="Kato Y."/>
            <person name="Nishiko R."/>
            <person name="Mori K."/>
            <person name="Fujita N."/>
            <person name="Imachi H."/>
            <person name="Takai K."/>
        </authorList>
    </citation>
    <scope>NUCLEOTIDE SEQUENCE [LARGE SCALE GENOMIC DNA]</scope>
    <source>
        <strain evidence="6">DSM 17711 / JCM 13418 / NBRC 101707 / SANAE</strain>
    </source>
</reference>
<dbReference type="OrthoDB" id="380818at2157"/>
<organism evidence="5 6">
    <name type="scientific">Methanocella paludicola (strain DSM 17711 / JCM 13418 / NBRC 101707 / SANAE)</name>
    <dbReference type="NCBI Taxonomy" id="304371"/>
    <lineage>
        <taxon>Archaea</taxon>
        <taxon>Methanobacteriati</taxon>
        <taxon>Methanobacteriota</taxon>
        <taxon>Stenosarchaea group</taxon>
        <taxon>Methanomicrobia</taxon>
        <taxon>Methanocellales</taxon>
        <taxon>Methanocellaceae</taxon>
        <taxon>Methanocella</taxon>
    </lineage>
</organism>
<reference evidence="5 6" key="2">
    <citation type="journal article" date="2008" name="Int. J. Syst. Evol. Microbiol.">
        <title>Methanocella paludicola gen. nov., sp. nov., a methane-producing archaeon, the first isolate of the lineage 'Rice Cluster I', and proposal of the new archaeal order Methanocellales ord. nov.</title>
        <authorList>
            <person name="Sakai S."/>
            <person name="Imachi H."/>
            <person name="Hanada S."/>
            <person name="Ohashi A."/>
            <person name="Harada H."/>
            <person name="Kamagata Y."/>
        </authorList>
    </citation>
    <scope>NUCLEOTIDE SEQUENCE [LARGE SCALE GENOMIC DNA]</scope>
    <source>
        <strain evidence="6">DSM 17711 / JCM 13418 / NBRC 101707 / SANAE</strain>
    </source>
</reference>
<dbReference type="EMBL" id="AP011532">
    <property type="protein sequence ID" value="BAI60224.1"/>
    <property type="molecule type" value="Genomic_DNA"/>
</dbReference>
<dbReference type="GeneID" id="8680305"/>
<evidence type="ECO:0000259" key="3">
    <source>
        <dbReference type="Pfam" id="PF17802"/>
    </source>
</evidence>
<gene>
    <name evidence="5" type="ordered locus">MCP_0152</name>
</gene>
<evidence type="ECO:0000313" key="6">
    <source>
        <dbReference type="Proteomes" id="UP000001882"/>
    </source>
</evidence>
<dbReference type="AlphaFoldDB" id="D1YUV2"/>
<dbReference type="NCBIfam" id="TIGR04126">
    <property type="entry name" value="PGF_CTERM"/>
    <property type="match status" value="1"/>
</dbReference>
<keyword evidence="1" id="KW-0732">Signal</keyword>
<proteinExistence type="predicted"/>
<evidence type="ECO:0000256" key="1">
    <source>
        <dbReference type="ARBA" id="ARBA00022729"/>
    </source>
</evidence>
<dbReference type="STRING" id="304371.MCP_0152"/>
<dbReference type="Pfam" id="PF17802">
    <property type="entry name" value="SpaA"/>
    <property type="match status" value="1"/>
</dbReference>
<dbReference type="Gene3D" id="2.60.40.10">
    <property type="entry name" value="Immunoglobulins"/>
    <property type="match status" value="1"/>
</dbReference>